<proteinExistence type="predicted"/>
<name>A0ACB8XRV2_ARCLA</name>
<evidence type="ECO:0000313" key="2">
    <source>
        <dbReference type="Proteomes" id="UP001055879"/>
    </source>
</evidence>
<reference evidence="2" key="1">
    <citation type="journal article" date="2022" name="Mol. Ecol. Resour.">
        <title>The genomes of chicory, endive, great burdock and yacon provide insights into Asteraceae palaeo-polyploidization history and plant inulin production.</title>
        <authorList>
            <person name="Fan W."/>
            <person name="Wang S."/>
            <person name="Wang H."/>
            <person name="Wang A."/>
            <person name="Jiang F."/>
            <person name="Liu H."/>
            <person name="Zhao H."/>
            <person name="Xu D."/>
            <person name="Zhang Y."/>
        </authorList>
    </citation>
    <scope>NUCLEOTIDE SEQUENCE [LARGE SCALE GENOMIC DNA]</scope>
    <source>
        <strain evidence="2">cv. Niubang</strain>
    </source>
</reference>
<evidence type="ECO:0000313" key="1">
    <source>
        <dbReference type="EMBL" id="KAI3672941.1"/>
    </source>
</evidence>
<gene>
    <name evidence="1" type="ORF">L6452_39045</name>
</gene>
<reference evidence="1 2" key="2">
    <citation type="journal article" date="2022" name="Mol. Ecol. Resour.">
        <title>The genomes of chicory, endive, great burdock and yacon provide insights into Asteraceae paleo-polyploidization history and plant inulin production.</title>
        <authorList>
            <person name="Fan W."/>
            <person name="Wang S."/>
            <person name="Wang H."/>
            <person name="Wang A."/>
            <person name="Jiang F."/>
            <person name="Liu H."/>
            <person name="Zhao H."/>
            <person name="Xu D."/>
            <person name="Zhang Y."/>
        </authorList>
    </citation>
    <scope>NUCLEOTIDE SEQUENCE [LARGE SCALE GENOMIC DNA]</scope>
    <source>
        <strain evidence="2">cv. Niubang</strain>
    </source>
</reference>
<comment type="caution">
    <text evidence="1">The sequence shown here is derived from an EMBL/GenBank/DDBJ whole genome shotgun (WGS) entry which is preliminary data.</text>
</comment>
<organism evidence="1 2">
    <name type="scientific">Arctium lappa</name>
    <name type="common">Greater burdock</name>
    <name type="synonym">Lappa major</name>
    <dbReference type="NCBI Taxonomy" id="4217"/>
    <lineage>
        <taxon>Eukaryota</taxon>
        <taxon>Viridiplantae</taxon>
        <taxon>Streptophyta</taxon>
        <taxon>Embryophyta</taxon>
        <taxon>Tracheophyta</taxon>
        <taxon>Spermatophyta</taxon>
        <taxon>Magnoliopsida</taxon>
        <taxon>eudicotyledons</taxon>
        <taxon>Gunneridae</taxon>
        <taxon>Pentapetalae</taxon>
        <taxon>asterids</taxon>
        <taxon>campanulids</taxon>
        <taxon>Asterales</taxon>
        <taxon>Asteraceae</taxon>
        <taxon>Carduoideae</taxon>
        <taxon>Cardueae</taxon>
        <taxon>Arctiinae</taxon>
        <taxon>Arctium</taxon>
    </lineage>
</organism>
<keyword evidence="2" id="KW-1185">Reference proteome</keyword>
<dbReference type="EMBL" id="CM042061">
    <property type="protein sequence ID" value="KAI3672941.1"/>
    <property type="molecule type" value="Genomic_DNA"/>
</dbReference>
<sequence length="137" mass="15783">MCNLEDSHRSRSIATGFLTTAASPEKLGRFHLQQQRGHTPGNPTPILHLPKKISHQQQSSEQISQQQRRRRRFRFKHQQQQQLLRRSSSSHFSRSQAILIQSLRFQYTRSHISTSFYAGAEDLIPALFDRAGSVSDT</sequence>
<dbReference type="Proteomes" id="UP001055879">
    <property type="component" value="Linkage Group LG15"/>
</dbReference>
<protein>
    <submittedName>
        <fullName evidence="1">Uncharacterized protein</fullName>
    </submittedName>
</protein>
<accession>A0ACB8XRV2</accession>